<sequence length="44" mass="5021">MLTNKIVNNDVQEPRPCDFNRQNICNEGGEVVAAKAWKGGRKRY</sequence>
<proteinExistence type="predicted"/>
<protein>
    <submittedName>
        <fullName evidence="1">Uncharacterized protein</fullName>
    </submittedName>
</protein>
<name>A0A0A9CWU2_ARUDO</name>
<reference evidence="1" key="2">
    <citation type="journal article" date="2015" name="Data Brief">
        <title>Shoot transcriptome of the giant reed, Arundo donax.</title>
        <authorList>
            <person name="Barrero R.A."/>
            <person name="Guerrero F.D."/>
            <person name="Moolhuijzen P."/>
            <person name="Goolsby J.A."/>
            <person name="Tidwell J."/>
            <person name="Bellgard S.E."/>
            <person name="Bellgard M.I."/>
        </authorList>
    </citation>
    <scope>NUCLEOTIDE SEQUENCE</scope>
    <source>
        <tissue evidence="1">Shoot tissue taken approximately 20 cm above the soil surface</tissue>
    </source>
</reference>
<organism evidence="1">
    <name type="scientific">Arundo donax</name>
    <name type="common">Giant reed</name>
    <name type="synonym">Donax arundinaceus</name>
    <dbReference type="NCBI Taxonomy" id="35708"/>
    <lineage>
        <taxon>Eukaryota</taxon>
        <taxon>Viridiplantae</taxon>
        <taxon>Streptophyta</taxon>
        <taxon>Embryophyta</taxon>
        <taxon>Tracheophyta</taxon>
        <taxon>Spermatophyta</taxon>
        <taxon>Magnoliopsida</taxon>
        <taxon>Liliopsida</taxon>
        <taxon>Poales</taxon>
        <taxon>Poaceae</taxon>
        <taxon>PACMAD clade</taxon>
        <taxon>Arundinoideae</taxon>
        <taxon>Arundineae</taxon>
        <taxon>Arundo</taxon>
    </lineage>
</organism>
<reference evidence="1" key="1">
    <citation type="submission" date="2014-09" db="EMBL/GenBank/DDBJ databases">
        <authorList>
            <person name="Magalhaes I.L.F."/>
            <person name="Oliveira U."/>
            <person name="Santos F.R."/>
            <person name="Vidigal T.H.D.A."/>
            <person name="Brescovit A.D."/>
            <person name="Santos A.J."/>
        </authorList>
    </citation>
    <scope>NUCLEOTIDE SEQUENCE</scope>
    <source>
        <tissue evidence="1">Shoot tissue taken approximately 20 cm above the soil surface</tissue>
    </source>
</reference>
<accession>A0A0A9CWU2</accession>
<dbReference type="AlphaFoldDB" id="A0A0A9CWU2"/>
<evidence type="ECO:0000313" key="1">
    <source>
        <dbReference type="EMBL" id="JAD75957.1"/>
    </source>
</evidence>
<dbReference type="EMBL" id="GBRH01221938">
    <property type="protein sequence ID" value="JAD75957.1"/>
    <property type="molecule type" value="Transcribed_RNA"/>
</dbReference>